<accession>A0ABN2R955</accession>
<gene>
    <name evidence="3" type="ORF">GCM10009754_41570</name>
</gene>
<comment type="caution">
    <text evidence="3">The sequence shown here is derived from an EMBL/GenBank/DDBJ whole genome shotgun (WGS) entry which is preliminary data.</text>
</comment>
<sequence>MNAFPTASATFDSPSPPAVASSGDFADLHGIVSRAGLLKRRRGYYAVKIGLTFLALAAGCAVFVLLGDTWWQLITAGFFAIISTQLAFIGHDAGHRQIFRTRRANNAVGYVHAGLVGISYGWWVGKHNRHHTSPNHEQNDPDLDIPILAFTPAQSHGRKWFVRSTAKYQAFLFFPLLLLEGLNLHWASLHTVWQGEVKARRLEAILLLAHTTVYFAAVFLVLSPPLALAFIAVHQGLWGVYMGCSFAPGHKGMPTYTDGTAPDFLRKQVLSSRNVRGGPLVDFALGGLNYQVEHHLFPSMPRNNLRAAQKLVRQFCVRHGIEYTECGLLRSYGYVLQHLHSVGAPLRDRAETGEPR</sequence>
<dbReference type="Pfam" id="PF00487">
    <property type="entry name" value="FA_desaturase"/>
    <property type="match status" value="1"/>
</dbReference>
<feature type="transmembrane region" description="Helical" evidence="1">
    <location>
        <begin position="168"/>
        <end position="187"/>
    </location>
</feature>
<protein>
    <submittedName>
        <fullName evidence="3">Acyl-CoA desaturase</fullName>
    </submittedName>
</protein>
<feature type="domain" description="Fatty acid desaturase" evidence="2">
    <location>
        <begin position="69"/>
        <end position="325"/>
    </location>
</feature>
<dbReference type="RefSeq" id="WP_344421060.1">
    <property type="nucleotide sequence ID" value="NZ_BAAANN010000016.1"/>
</dbReference>
<keyword evidence="1" id="KW-1133">Transmembrane helix</keyword>
<dbReference type="CDD" id="cd03506">
    <property type="entry name" value="Delta6-FADS-like"/>
    <property type="match status" value="1"/>
</dbReference>
<name>A0ABN2R955_9PSEU</name>
<dbReference type="InterPro" id="IPR012171">
    <property type="entry name" value="Fatty_acid_desaturase"/>
</dbReference>
<dbReference type="Proteomes" id="UP001501116">
    <property type="component" value="Unassembled WGS sequence"/>
</dbReference>
<keyword evidence="4" id="KW-1185">Reference proteome</keyword>
<feature type="transmembrane region" description="Helical" evidence="1">
    <location>
        <begin position="207"/>
        <end position="233"/>
    </location>
</feature>
<dbReference type="InterPro" id="IPR005804">
    <property type="entry name" value="FA_desaturase_dom"/>
</dbReference>
<dbReference type="PIRSF" id="PIRSF015921">
    <property type="entry name" value="FA_sphinglp_des"/>
    <property type="match status" value="1"/>
</dbReference>
<evidence type="ECO:0000259" key="2">
    <source>
        <dbReference type="Pfam" id="PF00487"/>
    </source>
</evidence>
<dbReference type="PANTHER" id="PTHR19353:SF19">
    <property type="entry name" value="DELTA(5) FATTY ACID DESATURASE C-RELATED"/>
    <property type="match status" value="1"/>
</dbReference>
<feature type="transmembrane region" description="Helical" evidence="1">
    <location>
        <begin position="43"/>
        <end position="64"/>
    </location>
</feature>
<feature type="transmembrane region" description="Helical" evidence="1">
    <location>
        <begin position="70"/>
        <end position="90"/>
    </location>
</feature>
<dbReference type="EMBL" id="BAAANN010000016">
    <property type="protein sequence ID" value="GAA1965234.1"/>
    <property type="molecule type" value="Genomic_DNA"/>
</dbReference>
<proteinExistence type="predicted"/>
<keyword evidence="1" id="KW-0472">Membrane</keyword>
<evidence type="ECO:0000313" key="4">
    <source>
        <dbReference type="Proteomes" id="UP001501116"/>
    </source>
</evidence>
<evidence type="ECO:0000256" key="1">
    <source>
        <dbReference type="SAM" id="Phobius"/>
    </source>
</evidence>
<organism evidence="3 4">
    <name type="scientific">Amycolatopsis minnesotensis</name>
    <dbReference type="NCBI Taxonomy" id="337894"/>
    <lineage>
        <taxon>Bacteria</taxon>
        <taxon>Bacillati</taxon>
        <taxon>Actinomycetota</taxon>
        <taxon>Actinomycetes</taxon>
        <taxon>Pseudonocardiales</taxon>
        <taxon>Pseudonocardiaceae</taxon>
        <taxon>Amycolatopsis</taxon>
    </lineage>
</organism>
<keyword evidence="1" id="KW-0812">Transmembrane</keyword>
<reference evidence="3 4" key="1">
    <citation type="journal article" date="2019" name="Int. J. Syst. Evol. Microbiol.">
        <title>The Global Catalogue of Microorganisms (GCM) 10K type strain sequencing project: providing services to taxonomists for standard genome sequencing and annotation.</title>
        <authorList>
            <consortium name="The Broad Institute Genomics Platform"/>
            <consortium name="The Broad Institute Genome Sequencing Center for Infectious Disease"/>
            <person name="Wu L."/>
            <person name="Ma J."/>
        </authorList>
    </citation>
    <scope>NUCLEOTIDE SEQUENCE [LARGE SCALE GENOMIC DNA]</scope>
    <source>
        <strain evidence="3 4">JCM 14545</strain>
    </source>
</reference>
<dbReference type="PANTHER" id="PTHR19353">
    <property type="entry name" value="FATTY ACID DESATURASE 2"/>
    <property type="match status" value="1"/>
</dbReference>
<evidence type="ECO:0000313" key="3">
    <source>
        <dbReference type="EMBL" id="GAA1965234.1"/>
    </source>
</evidence>